<feature type="non-terminal residue" evidence="1">
    <location>
        <position position="1"/>
    </location>
</feature>
<accession>X1IJT2</accession>
<sequence length="85" mass="9063">YQVVGARCFSATVVLFRFVPIGEAHRPGGLGSNLLDIKTIDLQRSGGLGVWCEFDQITPPSVDFLKGIAAGADDPVLHLDLIKIG</sequence>
<dbReference type="EMBL" id="BARU01043496">
    <property type="protein sequence ID" value="GAH81947.1"/>
    <property type="molecule type" value="Genomic_DNA"/>
</dbReference>
<name>X1IJT2_9ZZZZ</name>
<comment type="caution">
    <text evidence="1">The sequence shown here is derived from an EMBL/GenBank/DDBJ whole genome shotgun (WGS) entry which is preliminary data.</text>
</comment>
<protein>
    <submittedName>
        <fullName evidence="1">Uncharacterized protein</fullName>
    </submittedName>
</protein>
<dbReference type="AlphaFoldDB" id="X1IJT2"/>
<evidence type="ECO:0000313" key="1">
    <source>
        <dbReference type="EMBL" id="GAH81947.1"/>
    </source>
</evidence>
<organism evidence="1">
    <name type="scientific">marine sediment metagenome</name>
    <dbReference type="NCBI Taxonomy" id="412755"/>
    <lineage>
        <taxon>unclassified sequences</taxon>
        <taxon>metagenomes</taxon>
        <taxon>ecological metagenomes</taxon>
    </lineage>
</organism>
<reference evidence="1" key="1">
    <citation type="journal article" date="2014" name="Front. Microbiol.">
        <title>High frequency of phylogenetically diverse reductive dehalogenase-homologous genes in deep subseafloor sedimentary metagenomes.</title>
        <authorList>
            <person name="Kawai M."/>
            <person name="Futagami T."/>
            <person name="Toyoda A."/>
            <person name="Takaki Y."/>
            <person name="Nishi S."/>
            <person name="Hori S."/>
            <person name="Arai W."/>
            <person name="Tsubouchi T."/>
            <person name="Morono Y."/>
            <person name="Uchiyama I."/>
            <person name="Ito T."/>
            <person name="Fujiyama A."/>
            <person name="Inagaki F."/>
            <person name="Takami H."/>
        </authorList>
    </citation>
    <scope>NUCLEOTIDE SEQUENCE</scope>
    <source>
        <strain evidence="1">Expedition CK06-06</strain>
    </source>
</reference>
<proteinExistence type="predicted"/>
<gene>
    <name evidence="1" type="ORF">S03H2_66582</name>
</gene>